<feature type="transmembrane region" description="Helical" evidence="8">
    <location>
        <begin position="276"/>
        <end position="294"/>
    </location>
</feature>
<sequence>VLGAIVGGTSSPIVIPLAYRLKNLQEKTKMVSSIESILTDPLCIVVVFAIYYMVFTVGELNLLLGIGNLVKTFSVGIVLGITFGLIWLFIMNRIRREQFSYIITLAVVFLVYSFTALIVGTSEGGEGAGAIACLMFGLVLGNGKKILKMVNYQGKGFEMDEETKQFHSLTSFVIRTFFFVYLGMIVSFQSINFILIGIIILLALLLVRYFAVYLSTYKGTFENDDKQTMTVMMPRGLAAAILAISFTPLILGIGRIGSDGAIVIPGYNLGAEMQGLFMDVAFVIILGTAIITTVG</sequence>
<organism evidence="10">
    <name type="scientific">marine sediment metagenome</name>
    <dbReference type="NCBI Taxonomy" id="412755"/>
    <lineage>
        <taxon>unclassified sequences</taxon>
        <taxon>metagenomes</taxon>
        <taxon>ecological metagenomes</taxon>
    </lineage>
</organism>
<feature type="transmembrane region" description="Helical" evidence="8">
    <location>
        <begin position="37"/>
        <end position="57"/>
    </location>
</feature>
<accession>X1BL59</accession>
<dbReference type="EMBL" id="BART01019101">
    <property type="protein sequence ID" value="GAG81922.1"/>
    <property type="molecule type" value="Genomic_DNA"/>
</dbReference>
<keyword evidence="6" id="KW-0406">Ion transport</keyword>
<evidence type="ECO:0000256" key="4">
    <source>
        <dbReference type="ARBA" id="ARBA00022692"/>
    </source>
</evidence>
<dbReference type="InterPro" id="IPR006153">
    <property type="entry name" value="Cation/H_exchanger_TM"/>
</dbReference>
<keyword evidence="5 8" id="KW-1133">Transmembrane helix</keyword>
<reference evidence="10" key="1">
    <citation type="journal article" date="2014" name="Front. Microbiol.">
        <title>High frequency of phylogenetically diverse reductive dehalogenase-homologous genes in deep subseafloor sedimentary metagenomes.</title>
        <authorList>
            <person name="Kawai M."/>
            <person name="Futagami T."/>
            <person name="Toyoda A."/>
            <person name="Takaki Y."/>
            <person name="Nishi S."/>
            <person name="Hori S."/>
            <person name="Arai W."/>
            <person name="Tsubouchi T."/>
            <person name="Morono Y."/>
            <person name="Uchiyama I."/>
            <person name="Ito T."/>
            <person name="Fujiyama A."/>
            <person name="Inagaki F."/>
            <person name="Takami H."/>
        </authorList>
    </citation>
    <scope>NUCLEOTIDE SEQUENCE</scope>
    <source>
        <strain evidence="10">Expedition CK06-06</strain>
    </source>
</reference>
<keyword evidence="7 8" id="KW-0472">Membrane</keyword>
<feature type="transmembrane region" description="Helical" evidence="8">
    <location>
        <begin position="236"/>
        <end position="256"/>
    </location>
</feature>
<feature type="transmembrane region" description="Helical" evidence="8">
    <location>
        <begin position="102"/>
        <end position="121"/>
    </location>
</feature>
<dbReference type="PANTHER" id="PTHR32507">
    <property type="entry name" value="NA(+)/H(+) ANTIPORTER 1"/>
    <property type="match status" value="1"/>
</dbReference>
<evidence type="ECO:0000256" key="2">
    <source>
        <dbReference type="ARBA" id="ARBA00022448"/>
    </source>
</evidence>
<evidence type="ECO:0000313" key="10">
    <source>
        <dbReference type="EMBL" id="GAG81922.1"/>
    </source>
</evidence>
<evidence type="ECO:0000256" key="3">
    <source>
        <dbReference type="ARBA" id="ARBA00022449"/>
    </source>
</evidence>
<feature type="domain" description="Cation/H+ exchanger transmembrane" evidence="9">
    <location>
        <begin position="1"/>
        <end position="260"/>
    </location>
</feature>
<comment type="caution">
    <text evidence="10">The sequence shown here is derived from an EMBL/GenBank/DDBJ whole genome shotgun (WGS) entry which is preliminary data.</text>
</comment>
<feature type="non-terminal residue" evidence="10">
    <location>
        <position position="1"/>
    </location>
</feature>
<protein>
    <recommendedName>
        <fullName evidence="9">Cation/H+ exchanger transmembrane domain-containing protein</fullName>
    </recommendedName>
</protein>
<dbReference type="GO" id="GO:0015297">
    <property type="term" value="F:antiporter activity"/>
    <property type="evidence" value="ECO:0007669"/>
    <property type="project" value="UniProtKB-KW"/>
</dbReference>
<evidence type="ECO:0000259" key="9">
    <source>
        <dbReference type="Pfam" id="PF00999"/>
    </source>
</evidence>
<dbReference type="PANTHER" id="PTHR32507:SF0">
    <property type="entry name" value="NA(+)_H(+) ANTIPORTER 2-RELATED"/>
    <property type="match status" value="1"/>
</dbReference>
<evidence type="ECO:0000256" key="8">
    <source>
        <dbReference type="SAM" id="Phobius"/>
    </source>
</evidence>
<evidence type="ECO:0000256" key="5">
    <source>
        <dbReference type="ARBA" id="ARBA00022989"/>
    </source>
</evidence>
<name>X1BL59_9ZZZZ</name>
<dbReference type="Pfam" id="PF00999">
    <property type="entry name" value="Na_H_Exchanger"/>
    <property type="match status" value="1"/>
</dbReference>
<evidence type="ECO:0000256" key="7">
    <source>
        <dbReference type="ARBA" id="ARBA00023136"/>
    </source>
</evidence>
<comment type="subcellular location">
    <subcellularLocation>
        <location evidence="1">Cell membrane</location>
        <topology evidence="1">Multi-pass membrane protein</topology>
    </subcellularLocation>
</comment>
<keyword evidence="3" id="KW-0050">Antiport</keyword>
<feature type="transmembrane region" description="Helical" evidence="8">
    <location>
        <begin position="127"/>
        <end position="147"/>
    </location>
</feature>
<keyword evidence="4 8" id="KW-0812">Transmembrane</keyword>
<feature type="non-terminal residue" evidence="10">
    <location>
        <position position="295"/>
    </location>
</feature>
<feature type="transmembrane region" description="Helical" evidence="8">
    <location>
        <begin position="194"/>
        <end position="215"/>
    </location>
</feature>
<feature type="transmembrane region" description="Helical" evidence="8">
    <location>
        <begin position="69"/>
        <end position="90"/>
    </location>
</feature>
<dbReference type="GO" id="GO:0005886">
    <property type="term" value="C:plasma membrane"/>
    <property type="evidence" value="ECO:0007669"/>
    <property type="project" value="UniProtKB-SubCell"/>
</dbReference>
<feature type="transmembrane region" description="Helical" evidence="8">
    <location>
        <begin position="168"/>
        <end position="188"/>
    </location>
</feature>
<evidence type="ECO:0000256" key="1">
    <source>
        <dbReference type="ARBA" id="ARBA00004651"/>
    </source>
</evidence>
<dbReference type="GO" id="GO:1902600">
    <property type="term" value="P:proton transmembrane transport"/>
    <property type="evidence" value="ECO:0007669"/>
    <property type="project" value="InterPro"/>
</dbReference>
<evidence type="ECO:0000256" key="6">
    <source>
        <dbReference type="ARBA" id="ARBA00023065"/>
    </source>
</evidence>
<keyword evidence="2" id="KW-0813">Transport</keyword>
<gene>
    <name evidence="10" type="ORF">S01H4_35850</name>
</gene>
<dbReference type="AlphaFoldDB" id="X1BL59"/>
<proteinExistence type="predicted"/>